<keyword evidence="5" id="KW-0552">Olfaction</keyword>
<dbReference type="SUPFAM" id="SSF81321">
    <property type="entry name" value="Family A G protein-coupled receptor-like"/>
    <property type="match status" value="1"/>
</dbReference>
<protein>
    <recommendedName>
        <fullName evidence="11">G-protein coupled receptors family 1 profile domain-containing protein</fullName>
    </recommendedName>
</protein>
<comment type="subcellular location">
    <subcellularLocation>
        <location evidence="2">Membrane</location>
        <topology evidence="2">Multi-pass membrane protein</topology>
    </subcellularLocation>
</comment>
<dbReference type="OMA" id="TTEICFL"/>
<dbReference type="GeneTree" id="ENSGT01150000286912"/>
<reference evidence="12" key="2">
    <citation type="submission" date="2025-09" db="UniProtKB">
        <authorList>
            <consortium name="Ensembl"/>
        </authorList>
    </citation>
    <scope>IDENTIFICATION</scope>
</reference>
<dbReference type="Gene3D" id="1.20.1070.10">
    <property type="entry name" value="Rhodopsin 7-helix transmembrane proteins"/>
    <property type="match status" value="1"/>
</dbReference>
<evidence type="ECO:0000256" key="6">
    <source>
        <dbReference type="ARBA" id="ARBA00022989"/>
    </source>
</evidence>
<feature type="region of interest" description="Disordered" evidence="9">
    <location>
        <begin position="329"/>
        <end position="403"/>
    </location>
</feature>
<dbReference type="FunFam" id="1.20.1070.10:FF:000006">
    <property type="entry name" value="Olfactory receptor"/>
    <property type="match status" value="1"/>
</dbReference>
<evidence type="ECO:0000256" key="7">
    <source>
        <dbReference type="ARBA" id="ARBA00023136"/>
    </source>
</evidence>
<feature type="transmembrane region" description="Helical" evidence="10">
    <location>
        <begin position="269"/>
        <end position="291"/>
    </location>
</feature>
<sequence length="403" mass="44919">KKNPSRPLVNCSRVGIPGLEAAHIWISIPFTVFYFISLLGNFTVLFVVGKEQTLHKPMYLLLCMLALTDIGMSTSVVPKALCIFWFNLKSITVGDCLTQSFLFHMVSAIQSAVLVIMAFDRYVAICNPLRYNTILTNARIVKLGLVGLTRAVLVMLPGPLLLIRQPFCGNHIIPHTYCEYMTMVKMSCGDITFNRTYGVVIAFVGIGLDLTLIALSYGLIIRTVIRMSSKKDHQKALKTCTAHICVIVISYTSILFTILINWFNQGAVLHVHIILANLYFLVPLMLNPIIYGVKTKEFRDIVALTVQSSPSSRIEQTSLRLRKLETGKLLSPRSSPMPATQRGRQGFPATRRGHQGSPRARYPEELPVLPWPDYPEELPELPSSSGATSPCSWTLKRPTSGPR</sequence>
<dbReference type="InterPro" id="IPR000276">
    <property type="entry name" value="GPCR_Rhodpsn"/>
</dbReference>
<dbReference type="SMART" id="SM01381">
    <property type="entry name" value="7TM_GPCR_Srsx"/>
    <property type="match status" value="1"/>
</dbReference>
<evidence type="ECO:0000313" key="13">
    <source>
        <dbReference type="Proteomes" id="UP000694404"/>
    </source>
</evidence>
<dbReference type="Pfam" id="PF13853">
    <property type="entry name" value="7tm_4"/>
    <property type="match status" value="1"/>
</dbReference>
<organism evidence="12 13">
    <name type="scientific">Chelonoidis abingdonii</name>
    <name type="common">Abingdon island giant tortoise</name>
    <name type="synonym">Testudo abingdonii</name>
    <dbReference type="NCBI Taxonomy" id="106734"/>
    <lineage>
        <taxon>Eukaryota</taxon>
        <taxon>Metazoa</taxon>
        <taxon>Chordata</taxon>
        <taxon>Craniata</taxon>
        <taxon>Vertebrata</taxon>
        <taxon>Euteleostomi</taxon>
        <taxon>Archelosauria</taxon>
        <taxon>Testudinata</taxon>
        <taxon>Testudines</taxon>
        <taxon>Cryptodira</taxon>
        <taxon>Durocryptodira</taxon>
        <taxon>Testudinoidea</taxon>
        <taxon>Testudinidae</taxon>
        <taxon>Chelonoidis</taxon>
    </lineage>
</organism>
<dbReference type="GO" id="GO:0005886">
    <property type="term" value="C:plasma membrane"/>
    <property type="evidence" value="ECO:0007669"/>
    <property type="project" value="TreeGrafter"/>
</dbReference>
<dbReference type="AlphaFoldDB" id="A0A8C0GWF5"/>
<accession>A0A8C0GWF5</accession>
<evidence type="ECO:0000259" key="11">
    <source>
        <dbReference type="PROSITE" id="PS50262"/>
    </source>
</evidence>
<evidence type="ECO:0000256" key="4">
    <source>
        <dbReference type="ARBA" id="ARBA00022692"/>
    </source>
</evidence>
<dbReference type="PROSITE" id="PS50262">
    <property type="entry name" value="G_PROTEIN_RECEP_F1_2"/>
    <property type="match status" value="1"/>
</dbReference>
<dbReference type="InterPro" id="IPR017452">
    <property type="entry name" value="GPCR_Rhodpsn_7TM"/>
</dbReference>
<feature type="transmembrane region" description="Helical" evidence="10">
    <location>
        <begin position="196"/>
        <end position="220"/>
    </location>
</feature>
<dbReference type="PRINTS" id="PR00245">
    <property type="entry name" value="OLFACTORYR"/>
</dbReference>
<evidence type="ECO:0000313" key="12">
    <source>
        <dbReference type="Ensembl" id="ENSCABP00000014132.1"/>
    </source>
</evidence>
<feature type="transmembrane region" description="Helical" evidence="10">
    <location>
        <begin position="59"/>
        <end position="86"/>
    </location>
</feature>
<keyword evidence="4 10" id="KW-0812">Transmembrane</keyword>
<dbReference type="Ensembl" id="ENSCABT00000015486.1">
    <property type="protein sequence ID" value="ENSCABP00000014132.1"/>
    <property type="gene ID" value="ENSCABG00000010547.1"/>
</dbReference>
<dbReference type="PANTHER" id="PTHR26450:SF132">
    <property type="entry name" value="OLFACTORY RECEPTOR 654"/>
    <property type="match status" value="1"/>
</dbReference>
<evidence type="ECO:0000256" key="5">
    <source>
        <dbReference type="ARBA" id="ARBA00022725"/>
    </source>
</evidence>
<feature type="transmembrane region" description="Helical" evidence="10">
    <location>
        <begin position="140"/>
        <end position="162"/>
    </location>
</feature>
<name>A0A8C0GWF5_CHEAB</name>
<evidence type="ECO:0000256" key="9">
    <source>
        <dbReference type="SAM" id="MobiDB-lite"/>
    </source>
</evidence>
<evidence type="ECO:0000256" key="3">
    <source>
        <dbReference type="ARBA" id="ARBA00022606"/>
    </source>
</evidence>
<evidence type="ECO:0000256" key="10">
    <source>
        <dbReference type="SAM" id="Phobius"/>
    </source>
</evidence>
<keyword evidence="13" id="KW-1185">Reference proteome</keyword>
<evidence type="ECO:0000256" key="2">
    <source>
        <dbReference type="ARBA" id="ARBA00004141"/>
    </source>
</evidence>
<keyword evidence="3" id="KW-0716">Sensory transduction</keyword>
<evidence type="ECO:0000256" key="1">
    <source>
        <dbReference type="ARBA" id="ARBA00002936"/>
    </source>
</evidence>
<keyword evidence="6 10" id="KW-1133">Transmembrane helix</keyword>
<feature type="transmembrane region" description="Helical" evidence="10">
    <location>
        <begin position="241"/>
        <end position="263"/>
    </location>
</feature>
<dbReference type="InterPro" id="IPR050402">
    <property type="entry name" value="OR51/52/56-like"/>
</dbReference>
<feature type="transmembrane region" description="Helical" evidence="10">
    <location>
        <begin position="101"/>
        <end position="119"/>
    </location>
</feature>
<feature type="compositionally biased region" description="Polar residues" evidence="9">
    <location>
        <begin position="382"/>
        <end position="392"/>
    </location>
</feature>
<reference evidence="12" key="1">
    <citation type="submission" date="2025-08" db="UniProtKB">
        <authorList>
            <consortium name="Ensembl"/>
        </authorList>
    </citation>
    <scope>IDENTIFICATION</scope>
</reference>
<dbReference type="GO" id="GO:0004930">
    <property type="term" value="F:G protein-coupled receptor activity"/>
    <property type="evidence" value="ECO:0007669"/>
    <property type="project" value="InterPro"/>
</dbReference>
<keyword evidence="8" id="KW-0807">Transducer</keyword>
<dbReference type="InterPro" id="IPR000725">
    <property type="entry name" value="Olfact_rcpt"/>
</dbReference>
<dbReference type="Proteomes" id="UP000694404">
    <property type="component" value="Unplaced"/>
</dbReference>
<comment type="function">
    <text evidence="1">Odorant receptor.</text>
</comment>
<feature type="domain" description="G-protein coupled receptors family 1 profile" evidence="11">
    <location>
        <begin position="40"/>
        <end position="291"/>
    </location>
</feature>
<dbReference type="CDD" id="cd15953">
    <property type="entry name" value="7tmA_OR52P-like"/>
    <property type="match status" value="1"/>
</dbReference>
<dbReference type="GO" id="GO:0004984">
    <property type="term" value="F:olfactory receptor activity"/>
    <property type="evidence" value="ECO:0007669"/>
    <property type="project" value="InterPro"/>
</dbReference>
<evidence type="ECO:0000256" key="8">
    <source>
        <dbReference type="ARBA" id="ARBA00023224"/>
    </source>
</evidence>
<proteinExistence type="predicted"/>
<keyword evidence="7 10" id="KW-0472">Membrane</keyword>
<feature type="transmembrane region" description="Helical" evidence="10">
    <location>
        <begin position="24"/>
        <end position="47"/>
    </location>
</feature>
<dbReference type="PRINTS" id="PR00237">
    <property type="entry name" value="GPCRRHODOPSN"/>
</dbReference>
<dbReference type="PANTHER" id="PTHR26450">
    <property type="entry name" value="OLFACTORY RECEPTOR 56B1-RELATED"/>
    <property type="match status" value="1"/>
</dbReference>